<sequence length="55" mass="6050">FEMFVKGKSLSGHLNGTSTAPTDATALDKWENRTHKLLLGSLLLLRPQPKRCGIT</sequence>
<dbReference type="EMBL" id="ASHM01100772">
    <property type="protein sequence ID" value="PNX67006.1"/>
    <property type="molecule type" value="Genomic_DNA"/>
</dbReference>
<gene>
    <name evidence="1" type="ORF">L195_g055393</name>
</gene>
<proteinExistence type="predicted"/>
<accession>A0A2K3KL56</accession>
<feature type="non-terminal residue" evidence="1">
    <location>
        <position position="1"/>
    </location>
</feature>
<comment type="caution">
    <text evidence="1">The sequence shown here is derived from an EMBL/GenBank/DDBJ whole genome shotgun (WGS) entry which is preliminary data.</text>
</comment>
<reference evidence="1 2" key="1">
    <citation type="journal article" date="2014" name="Am. J. Bot.">
        <title>Genome assembly and annotation for red clover (Trifolium pratense; Fabaceae).</title>
        <authorList>
            <person name="Istvanek J."/>
            <person name="Jaros M."/>
            <person name="Krenek A."/>
            <person name="Repkova J."/>
        </authorList>
    </citation>
    <scope>NUCLEOTIDE SEQUENCE [LARGE SCALE GENOMIC DNA]</scope>
    <source>
        <strain evidence="2">cv. Tatra</strain>
        <tissue evidence="1">Young leaves</tissue>
    </source>
</reference>
<name>A0A2K3KL56_TRIPR</name>
<evidence type="ECO:0000313" key="2">
    <source>
        <dbReference type="Proteomes" id="UP000236291"/>
    </source>
</evidence>
<dbReference type="AlphaFoldDB" id="A0A2K3KL56"/>
<dbReference type="Proteomes" id="UP000236291">
    <property type="component" value="Unassembled WGS sequence"/>
</dbReference>
<reference evidence="1 2" key="2">
    <citation type="journal article" date="2017" name="Front. Plant Sci.">
        <title>Gene Classification and Mining of Molecular Markers Useful in Red Clover (Trifolium pratense) Breeding.</title>
        <authorList>
            <person name="Istvanek J."/>
            <person name="Dluhosova J."/>
            <person name="Dluhos P."/>
            <person name="Patkova L."/>
            <person name="Nedelnik J."/>
            <person name="Repkova J."/>
        </authorList>
    </citation>
    <scope>NUCLEOTIDE SEQUENCE [LARGE SCALE GENOMIC DNA]</scope>
    <source>
        <strain evidence="2">cv. Tatra</strain>
        <tissue evidence="1">Young leaves</tissue>
    </source>
</reference>
<organism evidence="1 2">
    <name type="scientific">Trifolium pratense</name>
    <name type="common">Red clover</name>
    <dbReference type="NCBI Taxonomy" id="57577"/>
    <lineage>
        <taxon>Eukaryota</taxon>
        <taxon>Viridiplantae</taxon>
        <taxon>Streptophyta</taxon>
        <taxon>Embryophyta</taxon>
        <taxon>Tracheophyta</taxon>
        <taxon>Spermatophyta</taxon>
        <taxon>Magnoliopsida</taxon>
        <taxon>eudicotyledons</taxon>
        <taxon>Gunneridae</taxon>
        <taxon>Pentapetalae</taxon>
        <taxon>rosids</taxon>
        <taxon>fabids</taxon>
        <taxon>Fabales</taxon>
        <taxon>Fabaceae</taxon>
        <taxon>Papilionoideae</taxon>
        <taxon>50 kb inversion clade</taxon>
        <taxon>NPAAA clade</taxon>
        <taxon>Hologalegina</taxon>
        <taxon>IRL clade</taxon>
        <taxon>Trifolieae</taxon>
        <taxon>Trifolium</taxon>
    </lineage>
</organism>
<protein>
    <submittedName>
        <fullName evidence="1">Uncharacterized protein</fullName>
    </submittedName>
</protein>
<evidence type="ECO:0000313" key="1">
    <source>
        <dbReference type="EMBL" id="PNX67006.1"/>
    </source>
</evidence>